<protein>
    <recommendedName>
        <fullName evidence="2">Reverse transcriptase domain-containing protein</fullName>
    </recommendedName>
</protein>
<organism evidence="3">
    <name type="scientific">Vitis vinifera</name>
    <name type="common">Grape</name>
    <dbReference type="NCBI Taxonomy" id="29760"/>
    <lineage>
        <taxon>Eukaryota</taxon>
        <taxon>Viridiplantae</taxon>
        <taxon>Streptophyta</taxon>
        <taxon>Embryophyta</taxon>
        <taxon>Tracheophyta</taxon>
        <taxon>Spermatophyta</taxon>
        <taxon>Magnoliopsida</taxon>
        <taxon>eudicotyledons</taxon>
        <taxon>Gunneridae</taxon>
        <taxon>Pentapetalae</taxon>
        <taxon>rosids</taxon>
        <taxon>Vitales</taxon>
        <taxon>Vitaceae</taxon>
        <taxon>Viteae</taxon>
        <taxon>Vitis</taxon>
    </lineage>
</organism>
<feature type="transmembrane region" description="Helical" evidence="1">
    <location>
        <begin position="12"/>
        <end position="30"/>
    </location>
</feature>
<evidence type="ECO:0000259" key="2">
    <source>
        <dbReference type="Pfam" id="PF00078"/>
    </source>
</evidence>
<dbReference type="PANTHER" id="PTHR46890">
    <property type="entry name" value="NON-LTR RETROLELEMENT REVERSE TRANSCRIPTASE-LIKE PROTEIN-RELATED"/>
    <property type="match status" value="1"/>
</dbReference>
<evidence type="ECO:0000256" key="1">
    <source>
        <dbReference type="SAM" id="Phobius"/>
    </source>
</evidence>
<sequence length="311" mass="34753">MANANEERKEVRFWGALKMLAVLILVVFTHNRLPTTLIEVGSFSRVEIKKKKQRKQQLFQWPNNPPEMPHWPPPPIPTTMRAITTVTASTTWSYAPFASTQSSRTGPEPWFGLAAGIGSILGSEDVAMLEVSFSEEKSFCTLSDLSGDKAPGPDDFSMALWQFSWDFLNEKVMGFLKDFHERGGFVESINVFFFGVNSYEGGAKDLKDFRPISLVGSLYKLLAKVLANRVKVVAGKVVSRSQNAFVKGRQILDASLIANEAIDSVQKGNSGGILCKLDIEKVYDHWRRRPFRDKLFVGSMGKKRVSGVQVK</sequence>
<accession>A5BM69</accession>
<feature type="domain" description="Reverse transcriptase" evidence="2">
    <location>
        <begin position="205"/>
        <end position="285"/>
    </location>
</feature>
<dbReference type="EMBL" id="AM464325">
    <property type="protein sequence ID" value="CAN63632.1"/>
    <property type="molecule type" value="Genomic_DNA"/>
</dbReference>
<keyword evidence="1" id="KW-0472">Membrane</keyword>
<dbReference type="InterPro" id="IPR000477">
    <property type="entry name" value="RT_dom"/>
</dbReference>
<dbReference type="AlphaFoldDB" id="A5BM69"/>
<reference evidence="3" key="1">
    <citation type="journal article" date="2007" name="PLoS ONE">
        <title>The first genome sequence of an elite grapevine cultivar (Pinot noir Vitis vinifera L.): coping with a highly heterozygous genome.</title>
        <authorList>
            <person name="Velasco R."/>
            <person name="Zharkikh A."/>
            <person name="Troggio M."/>
            <person name="Cartwright D.A."/>
            <person name="Cestaro A."/>
            <person name="Pruss D."/>
            <person name="Pindo M."/>
            <person name="FitzGerald L.M."/>
            <person name="Vezzulli S."/>
            <person name="Reid J."/>
            <person name="Malacarne G."/>
            <person name="Iliev D."/>
            <person name="Coppola G."/>
            <person name="Wardell B."/>
            <person name="Micheletti D."/>
            <person name="Macalma T."/>
            <person name="Facci M."/>
            <person name="Mitchell J.T."/>
            <person name="Perazzolli M."/>
            <person name="Eldredge G."/>
            <person name="Gatto P."/>
            <person name="Oyzerski R."/>
            <person name="Moretto M."/>
            <person name="Gutin N."/>
            <person name="Stefanini M."/>
            <person name="Chen Y."/>
            <person name="Segala C."/>
            <person name="Davenport C."/>
            <person name="Dematte L."/>
            <person name="Mraz A."/>
            <person name="Battilana J."/>
            <person name="Stormo K."/>
            <person name="Costa F."/>
            <person name="Tao Q."/>
            <person name="Si-Ammour A."/>
            <person name="Harkins T."/>
            <person name="Lackey A."/>
            <person name="Perbost C."/>
            <person name="Taillon B."/>
            <person name="Stella A."/>
            <person name="Solovyev V."/>
            <person name="Fawcett J.A."/>
            <person name="Sterck L."/>
            <person name="Vandepoele K."/>
            <person name="Grando S.M."/>
            <person name="Toppo S."/>
            <person name="Moser C."/>
            <person name="Lanchbury J."/>
            <person name="Bogden R."/>
            <person name="Skolnick M."/>
            <person name="Sgaramella V."/>
            <person name="Bhatnagar S.K."/>
            <person name="Fontana P."/>
            <person name="Gutin A."/>
            <person name="Van de Peer Y."/>
            <person name="Salamini F."/>
            <person name="Viola R."/>
        </authorList>
    </citation>
    <scope>NUCLEOTIDE SEQUENCE</scope>
</reference>
<gene>
    <name evidence="3" type="ORF">VITISV_009948</name>
</gene>
<keyword evidence="1" id="KW-1133">Transmembrane helix</keyword>
<keyword evidence="1" id="KW-0812">Transmembrane</keyword>
<dbReference type="Pfam" id="PF00078">
    <property type="entry name" value="RVT_1"/>
    <property type="match status" value="1"/>
</dbReference>
<proteinExistence type="predicted"/>
<dbReference type="PANTHER" id="PTHR46890:SF50">
    <property type="entry name" value="RNA-DIRECTED DNA POLYMERASE, EUKARYOTA, REVERSE TRANSCRIPTASE ZINC-BINDING DOMAIN PROTEIN-RELATED"/>
    <property type="match status" value="1"/>
</dbReference>
<evidence type="ECO:0000313" key="3">
    <source>
        <dbReference type="EMBL" id="CAN63632.1"/>
    </source>
</evidence>
<name>A5BM69_VITVI</name>
<dbReference type="InterPro" id="IPR052343">
    <property type="entry name" value="Retrotransposon-Effector_Assoc"/>
</dbReference>